<reference evidence="1" key="1">
    <citation type="journal article" date="2014" name="Int. J. Syst. Evol. Microbiol.">
        <title>Complete genome sequence of Corynebacterium casei LMG S-19264T (=DSM 44701T), isolated from a smear-ripened cheese.</title>
        <authorList>
            <consortium name="US DOE Joint Genome Institute (JGI-PGF)"/>
            <person name="Walter F."/>
            <person name="Albersmeier A."/>
            <person name="Kalinowski J."/>
            <person name="Ruckert C."/>
        </authorList>
    </citation>
    <scope>NUCLEOTIDE SEQUENCE</scope>
    <source>
        <strain evidence="1">CGMCC 1.14984</strain>
    </source>
</reference>
<evidence type="ECO:0000313" key="2">
    <source>
        <dbReference type="Proteomes" id="UP000621856"/>
    </source>
</evidence>
<protein>
    <submittedName>
        <fullName evidence="1">Uncharacterized protein</fullName>
    </submittedName>
</protein>
<evidence type="ECO:0000313" key="1">
    <source>
        <dbReference type="EMBL" id="GGH91923.1"/>
    </source>
</evidence>
<reference evidence="1" key="2">
    <citation type="submission" date="2020-09" db="EMBL/GenBank/DDBJ databases">
        <authorList>
            <person name="Sun Q."/>
            <person name="Zhou Y."/>
        </authorList>
    </citation>
    <scope>NUCLEOTIDE SEQUENCE</scope>
    <source>
        <strain evidence="1">CGMCC 1.14984</strain>
    </source>
</reference>
<dbReference type="Proteomes" id="UP000621856">
    <property type="component" value="Unassembled WGS sequence"/>
</dbReference>
<organism evidence="1 2">
    <name type="scientific">Aquisalinus luteolus</name>
    <dbReference type="NCBI Taxonomy" id="1566827"/>
    <lineage>
        <taxon>Bacteria</taxon>
        <taxon>Pseudomonadati</taxon>
        <taxon>Pseudomonadota</taxon>
        <taxon>Alphaproteobacteria</taxon>
        <taxon>Parvularculales</taxon>
        <taxon>Parvularculaceae</taxon>
        <taxon>Aquisalinus</taxon>
    </lineage>
</organism>
<gene>
    <name evidence="1" type="ORF">GCM10011355_00210</name>
</gene>
<comment type="caution">
    <text evidence="1">The sequence shown here is derived from an EMBL/GenBank/DDBJ whole genome shotgun (WGS) entry which is preliminary data.</text>
</comment>
<dbReference type="EMBL" id="BMGZ01000001">
    <property type="protein sequence ID" value="GGH91923.1"/>
    <property type="molecule type" value="Genomic_DNA"/>
</dbReference>
<accession>A0A8J3A4I6</accession>
<dbReference type="AlphaFoldDB" id="A0A8J3A4I6"/>
<sequence>MIAVSKLFELPSKNKKYRERRSGNDAECCSTEIVLLQFEFNFWIFLERKVRLFPVVKWLVCVTSVAIGAAKPGVAMSAPALWK</sequence>
<proteinExistence type="predicted"/>
<name>A0A8J3A4I6_9PROT</name>